<dbReference type="EMBL" id="FQ312003">
    <property type="protein sequence ID" value="CBW18742.1"/>
    <property type="molecule type" value="Genomic_DNA"/>
</dbReference>
<sequence>MTTRPLSQLKKAARIWDKAHRGIAAFWLRQHATSKQGEYHPKESKLQILKKLREQQKAQSTSVNAGDFQSDKTQQSAEYSEPTHEYLSIVLPRSASHPVEILGYPNNVDLKFVRRAEHVLTILRVVSSYVDNSTQFSDLAHADQLLKEVAGLLCGIESQKEKHRKCPACRMRK</sequence>
<evidence type="ECO:0000313" key="2">
    <source>
        <dbReference type="EMBL" id="CBW18742.1"/>
    </source>
</evidence>
<dbReference type="EMBL" id="DAAPLT010000021">
    <property type="protein sequence ID" value="HAD6718164.1"/>
    <property type="molecule type" value="Genomic_DNA"/>
</dbReference>
<reference evidence="2" key="2">
    <citation type="journal article" date="2012" name="Proc. Natl. Acad. Sci. U.S.A.">
        <title>The transcriptional architecture of the model pathogen Salmonella enterica serovar Typhimurium.</title>
        <authorList>
            <person name="Kroger C."/>
            <person name="Dillon S.C."/>
            <person name="Cameron A.D."/>
            <person name="Papenfort K."/>
            <person name="Sivasankaran S.K."/>
            <person name="Hokamp K."/>
            <person name="Chao Y."/>
            <person name="Sittka A."/>
            <person name="Hebrard M."/>
            <person name="Handler K."/>
            <person name="Colgan A."/>
            <person name="Leekitcharoenphon P."/>
            <person name="Langridge G.C."/>
            <person name="Lohan A.J."/>
            <person name="Loftus B."/>
            <person name="Lucchini S."/>
            <person name="Ussery D.W."/>
            <person name="Dorman C.J."/>
            <person name="Thomson N.R."/>
            <person name="Vogel J."/>
            <person name="Hinton J.C.D."/>
        </authorList>
    </citation>
    <scope>NUCLEOTIDE SEQUENCE</scope>
    <source>
        <strain evidence="2">SL1344</strain>
    </source>
</reference>
<dbReference type="AlphaFoldDB" id="A0A0H3NEP3"/>
<evidence type="ECO:0000256" key="1">
    <source>
        <dbReference type="SAM" id="MobiDB-lite"/>
    </source>
</evidence>
<protein>
    <submittedName>
        <fullName evidence="2">Hypothetical bacteriophage-related protein</fullName>
    </submittedName>
</protein>
<keyword evidence="4" id="KW-1185">Reference proteome</keyword>
<evidence type="ECO:0000313" key="3">
    <source>
        <dbReference type="EMBL" id="HAD6718164.1"/>
    </source>
</evidence>
<reference evidence="2" key="1">
    <citation type="submission" date="2010-07" db="EMBL/GenBank/DDBJ databases">
        <authorList>
            <person name="Aslett M."/>
        </authorList>
    </citation>
    <scope>NUCLEOTIDE SEQUENCE</scope>
    <source>
        <strain evidence="2">SL1344</strain>
    </source>
</reference>
<accession>A0A0H3NEP3</accession>
<gene>
    <name evidence="2" type="ordered locus">SL1344_2640</name>
    <name evidence="3" type="ORF">G1X19_21380</name>
</gene>
<organism evidence="2 4">
    <name type="scientific">Salmonella typhimurium (strain SL1344)</name>
    <dbReference type="NCBI Taxonomy" id="216597"/>
    <lineage>
        <taxon>Bacteria</taxon>
        <taxon>Pseudomonadati</taxon>
        <taxon>Pseudomonadota</taxon>
        <taxon>Gammaproteobacteria</taxon>
        <taxon>Enterobacterales</taxon>
        <taxon>Enterobacteriaceae</taxon>
        <taxon>Salmonella</taxon>
    </lineage>
</organism>
<dbReference type="KEGG" id="sey:SL1344_2640"/>
<dbReference type="Proteomes" id="UP000008962">
    <property type="component" value="Chromosome"/>
</dbReference>
<reference evidence="4" key="3">
    <citation type="journal article" date="2012" name="Proc. Natl. Acad. Sci. U.S.A.">
        <title>The transcriptional landscape and small RNAs of Salmonella enterica serovar Typhimurium.</title>
        <authorList>
            <person name="Kroger C."/>
            <person name="Dillon S.C."/>
            <person name="Cameron A.D."/>
            <person name="Papenfort K."/>
            <person name="Sivasankaran S.K."/>
            <person name="Hokamp K."/>
            <person name="Chao Y."/>
            <person name="Sittka A."/>
            <person name="Hebrard M."/>
            <person name="Handler K."/>
            <person name="Colgan A."/>
            <person name="Leekitcharoenphon P."/>
            <person name="Langridge G.C."/>
            <person name="Lohan A.J."/>
            <person name="Loftus B."/>
            <person name="Lucchini S."/>
            <person name="Ussery D.W."/>
            <person name="Dorman C.J."/>
            <person name="Thomson N.R."/>
            <person name="Vogel J."/>
            <person name="Hinton J.C."/>
        </authorList>
    </citation>
    <scope>NUCLEOTIDE SEQUENCE [LARGE SCALE GENOMIC DNA]</scope>
    <source>
        <strain evidence="4">SL1344</strain>
    </source>
</reference>
<reference evidence="3" key="4">
    <citation type="journal article" date="2018" name="Genome Biol.">
        <title>SKESA: strategic k-mer extension for scrupulous assemblies.</title>
        <authorList>
            <person name="Souvorov A."/>
            <person name="Agarwala R."/>
            <person name="Lipman D.J."/>
        </authorList>
    </citation>
    <scope>NUCLEOTIDE SEQUENCE</scope>
    <source>
        <strain evidence="3">SL1344</strain>
    </source>
</reference>
<dbReference type="HOGENOM" id="CLU_1546513_0_0_6"/>
<proteinExistence type="predicted"/>
<feature type="region of interest" description="Disordered" evidence="1">
    <location>
        <begin position="59"/>
        <end position="79"/>
    </location>
</feature>
<reference evidence="3" key="5">
    <citation type="submission" date="2019-01" db="EMBL/GenBank/DDBJ databases">
        <authorList>
            <consortium name="NCBI Pathogen Detection Project"/>
        </authorList>
    </citation>
    <scope>NUCLEOTIDE SEQUENCE</scope>
    <source>
        <strain evidence="3">SL1344</strain>
    </source>
</reference>
<evidence type="ECO:0000313" key="4">
    <source>
        <dbReference type="Proteomes" id="UP000008962"/>
    </source>
</evidence>
<dbReference type="BioCyc" id="SENT216597:SL1344_RS13760-MONOMER"/>
<name>A0A0H3NEP3_SALTS</name>